<feature type="transmembrane region" description="Helical" evidence="2">
    <location>
        <begin position="117"/>
        <end position="142"/>
    </location>
</feature>
<dbReference type="OrthoDB" id="9986915at2"/>
<feature type="transmembrane region" description="Helical" evidence="2">
    <location>
        <begin position="42"/>
        <end position="65"/>
    </location>
</feature>
<dbReference type="AlphaFoldDB" id="A0A0D5CLC7"/>
<dbReference type="EMBL" id="CP011043">
    <property type="protein sequence ID" value="AJW80060.1"/>
    <property type="molecule type" value="Genomic_DNA"/>
</dbReference>
<accession>A0A0D5CLC7</accession>
<keyword evidence="2" id="KW-0812">Transmembrane</keyword>
<reference evidence="4 6" key="2">
    <citation type="submission" date="2018-08" db="EMBL/GenBank/DDBJ databases">
        <title>Genome Sequence of Clavibacter michiganensis Subspecies type strains, and the Atypical Peach-Colored Strains Isolated from Tomato.</title>
        <authorList>
            <person name="Osdaghi E."/>
            <person name="Portier P."/>
            <person name="Briand M."/>
            <person name="Jacques M.-A."/>
        </authorList>
    </citation>
    <scope>NUCLEOTIDE SEQUENCE [LARGE SCALE GENOMIC DNA]</scope>
    <source>
        <strain evidence="4 6">CFBP 6488</strain>
    </source>
</reference>
<dbReference type="HOGENOM" id="CLU_1802686_0_0_11"/>
<keyword evidence="2" id="KW-0472">Membrane</keyword>
<name>A0A0D5CLC7_9MICO</name>
<dbReference type="Proteomes" id="UP000266634">
    <property type="component" value="Unassembled WGS sequence"/>
</dbReference>
<evidence type="ECO:0000313" key="3">
    <source>
        <dbReference type="EMBL" id="AJW80060.1"/>
    </source>
</evidence>
<evidence type="ECO:0000313" key="4">
    <source>
        <dbReference type="EMBL" id="RIJ43958.1"/>
    </source>
</evidence>
<gene>
    <name evidence="4" type="ORF">DZF93_04660</name>
    <name evidence="3" type="ORF">VO01_13845</name>
</gene>
<protein>
    <submittedName>
        <fullName evidence="3">Uncharacterized protein</fullName>
    </submittedName>
</protein>
<evidence type="ECO:0000313" key="5">
    <source>
        <dbReference type="Proteomes" id="UP000032604"/>
    </source>
</evidence>
<dbReference type="Proteomes" id="UP000032604">
    <property type="component" value="Chromosome"/>
</dbReference>
<feature type="compositionally biased region" description="Basic residues" evidence="1">
    <location>
        <begin position="17"/>
        <end position="32"/>
    </location>
</feature>
<keyword evidence="2" id="KW-1133">Transmembrane helix</keyword>
<dbReference type="PATRIC" id="fig|33014.5.peg.2858"/>
<reference evidence="3 5" key="1">
    <citation type="journal article" date="2015" name="Genome Announc.">
        <title>Complete Genome Sequence of Clavibacter michiganensis subsp. insidiosus R1-1 Using PacBio Single-Molecule Real-Time Technology.</title>
        <authorList>
            <person name="Lu Y."/>
            <person name="Samac D.A."/>
            <person name="Glazebrook J."/>
            <person name="Ishimaru C.A."/>
        </authorList>
    </citation>
    <scope>NUCLEOTIDE SEQUENCE [LARGE SCALE GENOMIC DNA]</scope>
    <source>
        <strain evidence="3 5">R1-1</strain>
    </source>
</reference>
<dbReference type="EMBL" id="QWEA01000110">
    <property type="protein sequence ID" value="RIJ43958.1"/>
    <property type="molecule type" value="Genomic_DNA"/>
</dbReference>
<feature type="compositionally biased region" description="Basic and acidic residues" evidence="1">
    <location>
        <begin position="1"/>
        <end position="12"/>
    </location>
</feature>
<evidence type="ECO:0000256" key="2">
    <source>
        <dbReference type="SAM" id="Phobius"/>
    </source>
</evidence>
<organism evidence="3 5">
    <name type="scientific">Clavibacter michiganensis subsp. insidiosus</name>
    <dbReference type="NCBI Taxonomy" id="33014"/>
    <lineage>
        <taxon>Bacteria</taxon>
        <taxon>Bacillati</taxon>
        <taxon>Actinomycetota</taxon>
        <taxon>Actinomycetes</taxon>
        <taxon>Micrococcales</taxon>
        <taxon>Microbacteriaceae</taxon>
        <taxon>Clavibacter</taxon>
    </lineage>
</organism>
<feature type="region of interest" description="Disordered" evidence="1">
    <location>
        <begin position="1"/>
        <end position="38"/>
    </location>
</feature>
<sequence>MSYHEHEYEHALDQPPRSRRLGSRRGPGRTRPRTPPGSGDRVAAVILLGVEGIVACGAYLQVLLTGMSFDRCADPALSCDYALGDAIITTALVAVPAVAGLSVVAVVLRAVFARSAWWVPLAGCVALIAVAYGTGCLMDLAAR</sequence>
<dbReference type="KEGG" id="cmh:VO01_13845"/>
<dbReference type="RefSeq" id="WP_045529735.1">
    <property type="nucleotide sequence ID" value="NZ_CP011043.1"/>
</dbReference>
<evidence type="ECO:0000256" key="1">
    <source>
        <dbReference type="SAM" id="MobiDB-lite"/>
    </source>
</evidence>
<feature type="transmembrane region" description="Helical" evidence="2">
    <location>
        <begin position="86"/>
        <end position="111"/>
    </location>
</feature>
<evidence type="ECO:0000313" key="6">
    <source>
        <dbReference type="Proteomes" id="UP000266634"/>
    </source>
</evidence>
<proteinExistence type="predicted"/>